<dbReference type="PROSITE" id="PS50127">
    <property type="entry name" value="UBC_2"/>
    <property type="match status" value="1"/>
</dbReference>
<evidence type="ECO:0000313" key="2">
    <source>
        <dbReference type="EMBL" id="CAF1142663.1"/>
    </source>
</evidence>
<dbReference type="AlphaFoldDB" id="A0A815KYP3"/>
<gene>
    <name evidence="3" type="ORF">GPM918_LOCUS33193</name>
    <name evidence="2" type="ORF">OVA965_LOCUS21204</name>
    <name evidence="5" type="ORF">SRO942_LOCUS33875</name>
    <name evidence="4" type="ORF">TMI583_LOCUS21797</name>
</gene>
<dbReference type="InterPro" id="IPR050113">
    <property type="entry name" value="Ub_conjugating_enzyme"/>
</dbReference>
<dbReference type="EMBL" id="CAJOBA010027314">
    <property type="protein sequence ID" value="CAF3940484.1"/>
    <property type="molecule type" value="Genomic_DNA"/>
</dbReference>
<sequence>MAEPNETKSTVTQPPTPGAASRILRAFEEIQREPPQNMSNFELVDSSNPSVWRAIVHGPENTPYEGGRFKVLIEFPASYPFKPPTLRFDPRLYHPNVHEDGMVSLSSQDATAWSPRSQVGPLLSSVTMLLMEPNPADSPAYAEAAALMLNNKEEFNRVARQWTKDNAQ</sequence>
<proteinExistence type="predicted"/>
<evidence type="ECO:0000313" key="5">
    <source>
        <dbReference type="EMBL" id="CAF4293452.1"/>
    </source>
</evidence>
<dbReference type="OrthoDB" id="10069349at2759"/>
<protein>
    <recommendedName>
        <fullName evidence="1">UBC core domain-containing protein</fullName>
    </recommendedName>
</protein>
<dbReference type="SUPFAM" id="SSF54495">
    <property type="entry name" value="UBC-like"/>
    <property type="match status" value="1"/>
</dbReference>
<dbReference type="Pfam" id="PF00179">
    <property type="entry name" value="UQ_con"/>
    <property type="match status" value="1"/>
</dbReference>
<dbReference type="Gene3D" id="3.10.110.10">
    <property type="entry name" value="Ubiquitin Conjugating Enzyme"/>
    <property type="match status" value="1"/>
</dbReference>
<accession>A0A815KYP3</accession>
<dbReference type="InterPro" id="IPR016135">
    <property type="entry name" value="UBQ-conjugating_enzyme/RWD"/>
</dbReference>
<name>A0A815KYP3_9BILA</name>
<dbReference type="Proteomes" id="UP000682733">
    <property type="component" value="Unassembled WGS sequence"/>
</dbReference>
<evidence type="ECO:0000313" key="6">
    <source>
        <dbReference type="Proteomes" id="UP000663829"/>
    </source>
</evidence>
<dbReference type="EMBL" id="CAJNOQ010017447">
    <property type="protein sequence ID" value="CAF1399475.1"/>
    <property type="molecule type" value="Genomic_DNA"/>
</dbReference>
<dbReference type="SMART" id="SM00212">
    <property type="entry name" value="UBCc"/>
    <property type="match status" value="1"/>
</dbReference>
<evidence type="ECO:0000313" key="4">
    <source>
        <dbReference type="EMBL" id="CAF3940484.1"/>
    </source>
</evidence>
<dbReference type="Proteomes" id="UP000677228">
    <property type="component" value="Unassembled WGS sequence"/>
</dbReference>
<keyword evidence="6" id="KW-1185">Reference proteome</keyword>
<dbReference type="EMBL" id="CAJNOK010011550">
    <property type="protein sequence ID" value="CAF1142663.1"/>
    <property type="molecule type" value="Genomic_DNA"/>
</dbReference>
<dbReference type="InterPro" id="IPR000608">
    <property type="entry name" value="UBC"/>
</dbReference>
<reference evidence="3" key="1">
    <citation type="submission" date="2021-02" db="EMBL/GenBank/DDBJ databases">
        <authorList>
            <person name="Nowell W R."/>
        </authorList>
    </citation>
    <scope>NUCLEOTIDE SEQUENCE</scope>
</reference>
<dbReference type="PANTHER" id="PTHR24067">
    <property type="entry name" value="UBIQUITIN-CONJUGATING ENZYME E2"/>
    <property type="match status" value="1"/>
</dbReference>
<dbReference type="Proteomes" id="UP000663829">
    <property type="component" value="Unassembled WGS sequence"/>
</dbReference>
<organism evidence="3 6">
    <name type="scientific">Didymodactylos carnosus</name>
    <dbReference type="NCBI Taxonomy" id="1234261"/>
    <lineage>
        <taxon>Eukaryota</taxon>
        <taxon>Metazoa</taxon>
        <taxon>Spiralia</taxon>
        <taxon>Gnathifera</taxon>
        <taxon>Rotifera</taxon>
        <taxon>Eurotatoria</taxon>
        <taxon>Bdelloidea</taxon>
        <taxon>Philodinida</taxon>
        <taxon>Philodinidae</taxon>
        <taxon>Didymodactylos</taxon>
    </lineage>
</organism>
<evidence type="ECO:0000259" key="1">
    <source>
        <dbReference type="PROSITE" id="PS50127"/>
    </source>
</evidence>
<dbReference type="EMBL" id="CAJOBC010082867">
    <property type="protein sequence ID" value="CAF4293452.1"/>
    <property type="molecule type" value="Genomic_DNA"/>
</dbReference>
<feature type="domain" description="UBC core" evidence="1">
    <location>
        <begin position="18"/>
        <end position="168"/>
    </location>
</feature>
<comment type="caution">
    <text evidence="3">The sequence shown here is derived from an EMBL/GenBank/DDBJ whole genome shotgun (WGS) entry which is preliminary data.</text>
</comment>
<evidence type="ECO:0000313" key="3">
    <source>
        <dbReference type="EMBL" id="CAF1399475.1"/>
    </source>
</evidence>
<dbReference type="Proteomes" id="UP000681722">
    <property type="component" value="Unassembled WGS sequence"/>
</dbReference>